<evidence type="ECO:0000313" key="1">
    <source>
        <dbReference type="EMBL" id="KAF9663461.1"/>
    </source>
</evidence>
<gene>
    <name evidence="1" type="ORF">SADUNF_Sadunf17G0052500</name>
</gene>
<name>A0A835J605_9ROSI</name>
<dbReference type="EMBL" id="JADGMS010000017">
    <property type="protein sequence ID" value="KAF9663461.1"/>
    <property type="molecule type" value="Genomic_DNA"/>
</dbReference>
<sequence>MKRYRDYSEDDSRVIFSQIAEDAIISEAARDGVVLGWRTDAPQDFQERMKAILGGYDDLIDGYNSLMPSCHQISLDDVEEGNWGG</sequence>
<dbReference type="AlphaFoldDB" id="A0A835J605"/>
<accession>A0A835J605</accession>
<proteinExistence type="predicted"/>
<organism evidence="1 2">
    <name type="scientific">Salix dunnii</name>
    <dbReference type="NCBI Taxonomy" id="1413687"/>
    <lineage>
        <taxon>Eukaryota</taxon>
        <taxon>Viridiplantae</taxon>
        <taxon>Streptophyta</taxon>
        <taxon>Embryophyta</taxon>
        <taxon>Tracheophyta</taxon>
        <taxon>Spermatophyta</taxon>
        <taxon>Magnoliopsida</taxon>
        <taxon>eudicotyledons</taxon>
        <taxon>Gunneridae</taxon>
        <taxon>Pentapetalae</taxon>
        <taxon>rosids</taxon>
        <taxon>fabids</taxon>
        <taxon>Malpighiales</taxon>
        <taxon>Salicaceae</taxon>
        <taxon>Saliceae</taxon>
        <taxon>Salix</taxon>
    </lineage>
</organism>
<keyword evidence="2" id="KW-1185">Reference proteome</keyword>
<comment type="caution">
    <text evidence="1">The sequence shown here is derived from an EMBL/GenBank/DDBJ whole genome shotgun (WGS) entry which is preliminary data.</text>
</comment>
<evidence type="ECO:0000313" key="2">
    <source>
        <dbReference type="Proteomes" id="UP000657918"/>
    </source>
</evidence>
<dbReference type="Proteomes" id="UP000657918">
    <property type="component" value="Unassembled WGS sequence"/>
</dbReference>
<reference evidence="1 2" key="1">
    <citation type="submission" date="2020-10" db="EMBL/GenBank/DDBJ databases">
        <title>Plant Genome Project.</title>
        <authorList>
            <person name="Zhang R.-G."/>
        </authorList>
    </citation>
    <scope>NUCLEOTIDE SEQUENCE [LARGE SCALE GENOMIC DNA]</scope>
    <source>
        <strain evidence="1">FAFU-HL-1</strain>
        <tissue evidence="1">Leaf</tissue>
    </source>
</reference>
<protein>
    <submittedName>
        <fullName evidence="1">Uncharacterized protein</fullName>
    </submittedName>
</protein>